<evidence type="ECO:0000313" key="4">
    <source>
        <dbReference type="Proteomes" id="UP001500929"/>
    </source>
</evidence>
<dbReference type="SUPFAM" id="SSF51735">
    <property type="entry name" value="NAD(P)-binding Rossmann-fold domains"/>
    <property type="match status" value="1"/>
</dbReference>
<dbReference type="Pfam" id="PF03807">
    <property type="entry name" value="F420_oxidored"/>
    <property type="match status" value="1"/>
</dbReference>
<dbReference type="EMBL" id="BAAAQY010000004">
    <property type="protein sequence ID" value="GAA2231470.1"/>
    <property type="molecule type" value="Genomic_DNA"/>
</dbReference>
<dbReference type="InterPro" id="IPR051267">
    <property type="entry name" value="STEAP_metalloreductase"/>
</dbReference>
<dbReference type="InterPro" id="IPR036291">
    <property type="entry name" value="NAD(P)-bd_dom_sf"/>
</dbReference>
<gene>
    <name evidence="3" type="ORF">GCM10009851_15490</name>
</gene>
<keyword evidence="4" id="KW-1185">Reference proteome</keyword>
<dbReference type="RefSeq" id="WP_259479047.1">
    <property type="nucleotide sequence ID" value="NZ_BAAAQY010000004.1"/>
</dbReference>
<reference evidence="3 4" key="1">
    <citation type="journal article" date="2019" name="Int. J. Syst. Evol. Microbiol.">
        <title>The Global Catalogue of Microorganisms (GCM) 10K type strain sequencing project: providing services to taxonomists for standard genome sequencing and annotation.</title>
        <authorList>
            <consortium name="The Broad Institute Genomics Platform"/>
            <consortium name="The Broad Institute Genome Sequencing Center for Infectious Disease"/>
            <person name="Wu L."/>
            <person name="Ma J."/>
        </authorList>
    </citation>
    <scope>NUCLEOTIDE SEQUENCE [LARGE SCALE GENOMIC DNA]</scope>
    <source>
        <strain evidence="3 4">JCM 16117</strain>
    </source>
</reference>
<evidence type="ECO:0000256" key="1">
    <source>
        <dbReference type="ARBA" id="ARBA00023002"/>
    </source>
</evidence>
<sequence length="208" mass="20207">MADITIIGAGNMGGAIAGLAAAGGSSVQVLARSLEAASAVAGSLEGASAGTVGDAIAGEIVVLALPYPAVAEVLGAYADQLDGKVVVDITNPLDFSTFDSLVVAPDASAAAEIAAAVPGARVLKAFNTNFAGTLATGSVGEAQPTTVLIAGDDTAAKEALAAIVTAGGLRAVDAGSLRRAREAEALGFLQLTLAAQEKTSWGAGFALI</sequence>
<organism evidence="3 4">
    <name type="scientific">Herbiconiux moechotypicola</name>
    <dbReference type="NCBI Taxonomy" id="637393"/>
    <lineage>
        <taxon>Bacteria</taxon>
        <taxon>Bacillati</taxon>
        <taxon>Actinomycetota</taxon>
        <taxon>Actinomycetes</taxon>
        <taxon>Micrococcales</taxon>
        <taxon>Microbacteriaceae</taxon>
        <taxon>Herbiconiux</taxon>
    </lineage>
</organism>
<feature type="domain" description="Pyrroline-5-carboxylate reductase catalytic N-terminal" evidence="2">
    <location>
        <begin position="4"/>
        <end position="92"/>
    </location>
</feature>
<evidence type="ECO:0000313" key="3">
    <source>
        <dbReference type="EMBL" id="GAA2231470.1"/>
    </source>
</evidence>
<proteinExistence type="predicted"/>
<dbReference type="InterPro" id="IPR028939">
    <property type="entry name" value="P5C_Rdtase_cat_N"/>
</dbReference>
<keyword evidence="1" id="KW-0560">Oxidoreductase</keyword>
<comment type="caution">
    <text evidence="3">The sequence shown here is derived from an EMBL/GenBank/DDBJ whole genome shotgun (WGS) entry which is preliminary data.</text>
</comment>
<accession>A0ABN3DHV5</accession>
<evidence type="ECO:0000259" key="2">
    <source>
        <dbReference type="Pfam" id="PF03807"/>
    </source>
</evidence>
<dbReference type="Proteomes" id="UP001500929">
    <property type="component" value="Unassembled WGS sequence"/>
</dbReference>
<dbReference type="PANTHER" id="PTHR14239">
    <property type="entry name" value="DUDULIN-RELATED"/>
    <property type="match status" value="1"/>
</dbReference>
<protein>
    <submittedName>
        <fullName evidence="3">NADPH-dependent F420 reductase</fullName>
    </submittedName>
</protein>
<dbReference type="Gene3D" id="3.40.50.720">
    <property type="entry name" value="NAD(P)-binding Rossmann-like Domain"/>
    <property type="match status" value="1"/>
</dbReference>
<dbReference type="PANTHER" id="PTHR14239:SF10">
    <property type="entry name" value="REDUCTASE"/>
    <property type="match status" value="1"/>
</dbReference>
<name>A0ABN3DHV5_9MICO</name>